<dbReference type="PATRIC" id="fig|1227492.4.peg.3267"/>
<reference evidence="1 2" key="1">
    <citation type="journal article" date="2014" name="PLoS Genet.">
        <title>Phylogenetically driven sequencing of extremely halophilic archaea reveals strategies for static and dynamic osmo-response.</title>
        <authorList>
            <person name="Becker E.A."/>
            <person name="Seitzer P.M."/>
            <person name="Tritt A."/>
            <person name="Larsen D."/>
            <person name="Krusor M."/>
            <person name="Yao A.I."/>
            <person name="Wu D."/>
            <person name="Madern D."/>
            <person name="Eisen J.A."/>
            <person name="Darling A.E."/>
            <person name="Facciotti M.T."/>
        </authorList>
    </citation>
    <scope>NUCLEOTIDE SEQUENCE [LARGE SCALE GENOMIC DNA]</scope>
    <source>
        <strain evidence="1 2">JCM 10990</strain>
    </source>
</reference>
<sequence>MLFIDTMNHSADNCWAREENEEKATSWVDGMSQHADEAGVNLHGAYVTPNEHAFYRIELRR</sequence>
<accession>M0AA37</accession>
<evidence type="ECO:0000313" key="2">
    <source>
        <dbReference type="Proteomes" id="UP000011693"/>
    </source>
</evidence>
<dbReference type="RefSeq" id="WP_006168788.1">
    <property type="nucleotide sequence ID" value="NZ_AOIN01000091.1"/>
</dbReference>
<dbReference type="OrthoDB" id="350809at2157"/>
<name>M0AA37_9EURY</name>
<organism evidence="1 2">
    <name type="scientific">Natrialba chahannaoensis JCM 10990</name>
    <dbReference type="NCBI Taxonomy" id="1227492"/>
    <lineage>
        <taxon>Archaea</taxon>
        <taxon>Methanobacteriati</taxon>
        <taxon>Methanobacteriota</taxon>
        <taxon>Stenosarchaea group</taxon>
        <taxon>Halobacteria</taxon>
        <taxon>Halobacteriales</taxon>
        <taxon>Natrialbaceae</taxon>
        <taxon>Natrialba</taxon>
    </lineage>
</organism>
<keyword evidence="2" id="KW-1185">Reference proteome</keyword>
<proteinExistence type="predicted"/>
<evidence type="ECO:0000313" key="1">
    <source>
        <dbReference type="EMBL" id="ELY95251.1"/>
    </source>
</evidence>
<dbReference type="EMBL" id="AOIN01000091">
    <property type="protein sequence ID" value="ELY95251.1"/>
    <property type="molecule type" value="Genomic_DNA"/>
</dbReference>
<protein>
    <submittedName>
        <fullName evidence="1">Uncharacterized protein</fullName>
    </submittedName>
</protein>
<dbReference type="Proteomes" id="UP000011693">
    <property type="component" value="Unassembled WGS sequence"/>
</dbReference>
<comment type="caution">
    <text evidence="1">The sequence shown here is derived from an EMBL/GenBank/DDBJ whole genome shotgun (WGS) entry which is preliminary data.</text>
</comment>
<dbReference type="AlphaFoldDB" id="M0AA37"/>
<gene>
    <name evidence="1" type="ORF">C482_16438</name>
</gene>